<evidence type="ECO:0000259" key="7">
    <source>
        <dbReference type="Pfam" id="PF07195"/>
    </source>
</evidence>
<evidence type="ECO:0000259" key="6">
    <source>
        <dbReference type="Pfam" id="PF02465"/>
    </source>
</evidence>
<evidence type="ECO:0000313" key="8">
    <source>
        <dbReference type="EMBL" id="QZA79200.1"/>
    </source>
</evidence>
<dbReference type="PANTHER" id="PTHR30288:SF0">
    <property type="entry name" value="FLAGELLAR HOOK-ASSOCIATED PROTEIN 2"/>
    <property type="match status" value="1"/>
</dbReference>
<dbReference type="RefSeq" id="WP_221007719.1">
    <property type="nucleotide sequence ID" value="NZ_CP081150.1"/>
</dbReference>
<reference evidence="8 9" key="1">
    <citation type="submission" date="2021-08" db="EMBL/GenBank/DDBJ databases">
        <title>complete genome sequencing of Deefgea sp. D25.</title>
        <authorList>
            <person name="Bae J.-W."/>
            <person name="Gim D.-H."/>
        </authorList>
    </citation>
    <scope>NUCLEOTIDE SEQUENCE [LARGE SCALE GENOMIC DNA]</scope>
    <source>
        <strain evidence="8 9">D25</strain>
    </source>
</reference>
<comment type="subunit">
    <text evidence="2 5">Homopentamer.</text>
</comment>
<evidence type="ECO:0000256" key="1">
    <source>
        <dbReference type="ARBA" id="ARBA00009764"/>
    </source>
</evidence>
<sequence length="660" mass="68911">MAMIDVNSIVTQLMAVERQPLKKIEVQNIGNNARLSAYGTIKSGLASFQTAAKALSNPESFTTIKANSSASDEVGVSAAKNAAQGSFAVEVTQLAKNQKLASGSFAASTSIVGSGQITFEFGTYSTSGAVTSFTSNADKTSKTITIDEKNNTLAGLRDAINNSGANVTASIVNDGTGYKLALVSKDTGEANSLRITTTDGDGSNTDALGLSVFAYDATANPAISKLPVTNMVQTQNAQNSVFKMDGISVSKSSNVVSDAIDGVTLTLSKITTAPVNISISNDTSGISKAVQAFVKSYNDLSKTLKDLSAYNPETKQGGLLNGDATIRSLQTSLRSALNQVVSGTGSDFSSMSQVGVKTDQNGVLTVDSAKLNAAITKDVQGVISLFATNSRTSDSMIKIDSFSPQTSSMNNTPIAVISNATQASYTSSALVFPPSGFVVDSSNKNFSISINGKTASVNLNEGSYTKEQLAAELQTRVNSNSLFTDAKATINVKIGSDNKIVMTNPRYGSEGSLAINSDLLGTGILNTISGTDVRVKVGGEIKTGVGQQVTLDNGMRFSVLGGAAIAPDGADRGTINFSKGLGYQIDTLIGKMLEKGGVVDARVDGMNTRSKMLADRTTNFNQRMDDVEKRYRAQYAALDVAVSAMQNMSNRLSEMLSKLG</sequence>
<dbReference type="InterPro" id="IPR040026">
    <property type="entry name" value="FliD"/>
</dbReference>
<evidence type="ECO:0000313" key="9">
    <source>
        <dbReference type="Proteomes" id="UP000825679"/>
    </source>
</evidence>
<dbReference type="InterPro" id="IPR010809">
    <property type="entry name" value="FliD_C"/>
</dbReference>
<evidence type="ECO:0000256" key="4">
    <source>
        <dbReference type="ARBA" id="ARBA00023143"/>
    </source>
</evidence>
<dbReference type="Pfam" id="PF02465">
    <property type="entry name" value="FliD_N"/>
    <property type="match status" value="1"/>
</dbReference>
<comment type="similarity">
    <text evidence="1 5">Belongs to the FliD family.</text>
</comment>
<evidence type="ECO:0000256" key="5">
    <source>
        <dbReference type="RuleBase" id="RU362066"/>
    </source>
</evidence>
<keyword evidence="3" id="KW-0175">Coiled coil</keyword>
<keyword evidence="9" id="KW-1185">Reference proteome</keyword>
<keyword evidence="4 5" id="KW-0975">Bacterial flagellum</keyword>
<feature type="domain" description="Flagellar hook-associated protein 2 N-terminal" evidence="6">
    <location>
        <begin position="4"/>
        <end position="98"/>
    </location>
</feature>
<feature type="domain" description="Flagellar hook-associated protein 2 C-terminal" evidence="7">
    <location>
        <begin position="575"/>
        <end position="647"/>
    </location>
</feature>
<comment type="function">
    <text evidence="5">Required for morphogenesis and for the elongation of the flagellar filament by facilitating polymerization of the flagellin monomers at the tip of growing filament. Forms a capping structure, which prevents flagellin subunits (transported through the central channel of the flagellum) from leaking out without polymerization at the distal end.</text>
</comment>
<keyword evidence="8" id="KW-0282">Flagellum</keyword>
<accession>A0ABX8ZDI0</accession>
<comment type="subcellular location">
    <subcellularLocation>
        <location evidence="5">Secreted</location>
    </subcellularLocation>
    <subcellularLocation>
        <location evidence="5">Bacterial flagellum</location>
    </subcellularLocation>
</comment>
<keyword evidence="5" id="KW-0964">Secreted</keyword>
<name>A0ABX8ZDI0_9NEIS</name>
<protein>
    <recommendedName>
        <fullName evidence="5">Flagellar hook-associated protein 2</fullName>
        <shortName evidence="5">HAP2</shortName>
    </recommendedName>
    <alternativeName>
        <fullName evidence="5">Flagellar cap protein</fullName>
    </alternativeName>
</protein>
<dbReference type="Proteomes" id="UP000825679">
    <property type="component" value="Chromosome"/>
</dbReference>
<feature type="domain" description="Flagellar hook-associated protein 2 C-terminal" evidence="7">
    <location>
        <begin position="237"/>
        <end position="398"/>
    </location>
</feature>
<dbReference type="InterPro" id="IPR003481">
    <property type="entry name" value="FliD_N"/>
</dbReference>
<evidence type="ECO:0000256" key="3">
    <source>
        <dbReference type="ARBA" id="ARBA00023054"/>
    </source>
</evidence>
<dbReference type="EMBL" id="CP081150">
    <property type="protein sequence ID" value="QZA79200.1"/>
    <property type="molecule type" value="Genomic_DNA"/>
</dbReference>
<dbReference type="PANTHER" id="PTHR30288">
    <property type="entry name" value="FLAGELLAR CAP/ASSEMBLY PROTEIN FLID"/>
    <property type="match status" value="1"/>
</dbReference>
<evidence type="ECO:0000256" key="2">
    <source>
        <dbReference type="ARBA" id="ARBA00011255"/>
    </source>
</evidence>
<organism evidence="8 9">
    <name type="scientific">Deefgea tanakiae</name>
    <dbReference type="NCBI Taxonomy" id="2865840"/>
    <lineage>
        <taxon>Bacteria</taxon>
        <taxon>Pseudomonadati</taxon>
        <taxon>Pseudomonadota</taxon>
        <taxon>Betaproteobacteria</taxon>
        <taxon>Neisseriales</taxon>
        <taxon>Chitinibacteraceae</taxon>
        <taxon>Deefgea</taxon>
    </lineage>
</organism>
<dbReference type="Pfam" id="PF07195">
    <property type="entry name" value="FliD_C"/>
    <property type="match status" value="2"/>
</dbReference>
<keyword evidence="8" id="KW-0969">Cilium</keyword>
<gene>
    <name evidence="8" type="primary">fliD</name>
    <name evidence="8" type="ORF">K4H28_07340</name>
</gene>
<keyword evidence="8" id="KW-0966">Cell projection</keyword>
<proteinExistence type="inferred from homology"/>